<sequence>MVQKLHKAYFNFIQQNQFVSYCLGCLVSGGANRTLGNKRELLNIFVKIIGYGIWLLLISEQLYSLR</sequence>
<accession>A0A2X4XNQ9</accession>
<name>A0A2X4XNQ9_SERPL</name>
<keyword evidence="1" id="KW-0472">Membrane</keyword>
<evidence type="ECO:0000313" key="3">
    <source>
        <dbReference type="Proteomes" id="UP000248897"/>
    </source>
</evidence>
<feature type="transmembrane region" description="Helical" evidence="1">
    <location>
        <begin position="41"/>
        <end position="59"/>
    </location>
</feature>
<gene>
    <name evidence="2" type="ORF">NCTC12961_03337</name>
</gene>
<dbReference type="EMBL" id="LS483469">
    <property type="protein sequence ID" value="SQI41565.1"/>
    <property type="molecule type" value="Genomic_DNA"/>
</dbReference>
<dbReference type="Proteomes" id="UP000248897">
    <property type="component" value="Chromosome 1"/>
</dbReference>
<keyword evidence="1" id="KW-0812">Transmembrane</keyword>
<proteinExistence type="predicted"/>
<protein>
    <submittedName>
        <fullName evidence="2">Uncharacterized protein</fullName>
    </submittedName>
</protein>
<evidence type="ECO:0000256" key="1">
    <source>
        <dbReference type="SAM" id="Phobius"/>
    </source>
</evidence>
<evidence type="ECO:0000313" key="2">
    <source>
        <dbReference type="EMBL" id="SQI41565.1"/>
    </source>
</evidence>
<reference evidence="2 3" key="1">
    <citation type="submission" date="2018-06" db="EMBL/GenBank/DDBJ databases">
        <authorList>
            <consortium name="Pathogen Informatics"/>
            <person name="Doyle S."/>
        </authorList>
    </citation>
    <scope>NUCLEOTIDE SEQUENCE [LARGE SCALE GENOMIC DNA]</scope>
    <source>
        <strain evidence="2 3">NCTC12961</strain>
    </source>
</reference>
<keyword evidence="1" id="KW-1133">Transmembrane helix</keyword>
<dbReference type="AlphaFoldDB" id="A0A2X4XNQ9"/>
<organism evidence="2 3">
    <name type="scientific">Serratia plymuthica</name>
    <dbReference type="NCBI Taxonomy" id="82996"/>
    <lineage>
        <taxon>Bacteria</taxon>
        <taxon>Pseudomonadati</taxon>
        <taxon>Pseudomonadota</taxon>
        <taxon>Gammaproteobacteria</taxon>
        <taxon>Enterobacterales</taxon>
        <taxon>Yersiniaceae</taxon>
        <taxon>Serratia</taxon>
    </lineage>
</organism>